<keyword evidence="5 6" id="KW-0472">Membrane</keyword>
<dbReference type="PROSITE" id="PS50850">
    <property type="entry name" value="MFS"/>
    <property type="match status" value="1"/>
</dbReference>
<feature type="transmembrane region" description="Helical" evidence="6">
    <location>
        <begin position="223"/>
        <end position="250"/>
    </location>
</feature>
<evidence type="ECO:0000313" key="8">
    <source>
        <dbReference type="EMBL" id="SEO80831.1"/>
    </source>
</evidence>
<evidence type="ECO:0000259" key="7">
    <source>
        <dbReference type="PROSITE" id="PS50850"/>
    </source>
</evidence>
<proteinExistence type="predicted"/>
<evidence type="ECO:0000313" key="9">
    <source>
        <dbReference type="Proteomes" id="UP000199126"/>
    </source>
</evidence>
<sequence length="421" mass="43828">MWVAVTGHTSSRVATFDHPLDEAKPVTSRLFGTLCGFVFLVNFGRVAFAPLVEPLRTEFGIGSAAVGLVISLVWWGSALPRIPVGVLLTRVPRHRVVLGTGVLLTAAAAFTASATSLLTLQLGAFCIGLASGAYFVSAVPLLGELYPESVGRVVGIHGMASQLAAVVVPTVAVWLLSQATWRAVFWLLTAAAAVVTLALAVVADGDTVPENADADRDFLAALTHWRTILLGVVMVAALGFVWQGLFNFYVEYMTTVKGLSPTTAGTMLTVVFAAGVPAFWLSGRLADRLPNVPYVLAIHLAFVVCLVALTLVSSRAALFAVTAAIGYVVHSLFPALDTYVLGVLPADNRAAAYAVFSGTALLLEAGGSGTLGYLREVGLGFDVVFLAAAGGLTAVLLGLTALYVLDAFPRPAAEPTDASVS</sequence>
<name>A0A1H8SQB2_9EURY</name>
<reference evidence="9" key="1">
    <citation type="submission" date="2016-10" db="EMBL/GenBank/DDBJ databases">
        <authorList>
            <person name="Varghese N."/>
            <person name="Submissions S."/>
        </authorList>
    </citation>
    <scope>NUCLEOTIDE SEQUENCE [LARGE SCALE GENOMIC DNA]</scope>
    <source>
        <strain evidence="9">CGMCC 1.10121</strain>
    </source>
</reference>
<dbReference type="InterPro" id="IPR011701">
    <property type="entry name" value="MFS"/>
</dbReference>
<feature type="transmembrane region" description="Helical" evidence="6">
    <location>
        <begin position="59"/>
        <end position="76"/>
    </location>
</feature>
<feature type="transmembrane region" description="Helical" evidence="6">
    <location>
        <begin position="383"/>
        <end position="405"/>
    </location>
</feature>
<feature type="domain" description="Major facilitator superfamily (MFS) profile" evidence="7">
    <location>
        <begin position="28"/>
        <end position="412"/>
    </location>
</feature>
<feature type="transmembrane region" description="Helical" evidence="6">
    <location>
        <begin position="316"/>
        <end position="333"/>
    </location>
</feature>
<dbReference type="InterPro" id="IPR036259">
    <property type="entry name" value="MFS_trans_sf"/>
</dbReference>
<dbReference type="GO" id="GO:0005886">
    <property type="term" value="C:plasma membrane"/>
    <property type="evidence" value="ECO:0007669"/>
    <property type="project" value="UniProtKB-SubCell"/>
</dbReference>
<evidence type="ECO:0000256" key="6">
    <source>
        <dbReference type="SAM" id="Phobius"/>
    </source>
</evidence>
<dbReference type="PANTHER" id="PTHR43124">
    <property type="entry name" value="PURINE EFFLUX PUMP PBUE"/>
    <property type="match status" value="1"/>
</dbReference>
<feature type="transmembrane region" description="Helical" evidence="6">
    <location>
        <begin position="292"/>
        <end position="309"/>
    </location>
</feature>
<keyword evidence="9" id="KW-1185">Reference proteome</keyword>
<evidence type="ECO:0000256" key="5">
    <source>
        <dbReference type="ARBA" id="ARBA00023136"/>
    </source>
</evidence>
<evidence type="ECO:0000256" key="1">
    <source>
        <dbReference type="ARBA" id="ARBA00004651"/>
    </source>
</evidence>
<gene>
    <name evidence="8" type="ORF">SAMN04487948_105261</name>
</gene>
<dbReference type="GO" id="GO:0022857">
    <property type="term" value="F:transmembrane transporter activity"/>
    <property type="evidence" value="ECO:0007669"/>
    <property type="project" value="InterPro"/>
</dbReference>
<feature type="transmembrane region" description="Helical" evidence="6">
    <location>
        <begin position="30"/>
        <end position="52"/>
    </location>
</feature>
<protein>
    <submittedName>
        <fullName evidence="8">Predicted arabinose efflux permease, MFS family</fullName>
    </submittedName>
</protein>
<feature type="transmembrane region" description="Helical" evidence="6">
    <location>
        <begin position="262"/>
        <end position="280"/>
    </location>
</feature>
<dbReference type="Proteomes" id="UP000199126">
    <property type="component" value="Unassembled WGS sequence"/>
</dbReference>
<dbReference type="InterPro" id="IPR050189">
    <property type="entry name" value="MFS_Efflux_Transporters"/>
</dbReference>
<keyword evidence="3 6" id="KW-0812">Transmembrane</keyword>
<dbReference type="AlphaFoldDB" id="A0A1H8SQB2"/>
<dbReference type="Pfam" id="PF07690">
    <property type="entry name" value="MFS_1"/>
    <property type="match status" value="1"/>
</dbReference>
<evidence type="ECO:0000256" key="4">
    <source>
        <dbReference type="ARBA" id="ARBA00022989"/>
    </source>
</evidence>
<dbReference type="PANTHER" id="PTHR43124:SF3">
    <property type="entry name" value="CHLORAMPHENICOL EFFLUX PUMP RV0191"/>
    <property type="match status" value="1"/>
</dbReference>
<keyword evidence="2" id="KW-1003">Cell membrane</keyword>
<comment type="subcellular location">
    <subcellularLocation>
        <location evidence="1">Cell membrane</location>
        <topology evidence="1">Multi-pass membrane protein</topology>
    </subcellularLocation>
</comment>
<feature type="transmembrane region" description="Helical" evidence="6">
    <location>
        <begin position="183"/>
        <end position="203"/>
    </location>
</feature>
<feature type="transmembrane region" description="Helical" evidence="6">
    <location>
        <begin position="353"/>
        <end position="374"/>
    </location>
</feature>
<feature type="transmembrane region" description="Helical" evidence="6">
    <location>
        <begin position="154"/>
        <end position="176"/>
    </location>
</feature>
<feature type="transmembrane region" description="Helical" evidence="6">
    <location>
        <begin position="122"/>
        <end position="142"/>
    </location>
</feature>
<dbReference type="SUPFAM" id="SSF103473">
    <property type="entry name" value="MFS general substrate transporter"/>
    <property type="match status" value="1"/>
</dbReference>
<dbReference type="InterPro" id="IPR020846">
    <property type="entry name" value="MFS_dom"/>
</dbReference>
<dbReference type="EMBL" id="FODV01000005">
    <property type="protein sequence ID" value="SEO80831.1"/>
    <property type="molecule type" value="Genomic_DNA"/>
</dbReference>
<organism evidence="8 9">
    <name type="scientific">Halogranum amylolyticum</name>
    <dbReference type="NCBI Taxonomy" id="660520"/>
    <lineage>
        <taxon>Archaea</taxon>
        <taxon>Methanobacteriati</taxon>
        <taxon>Methanobacteriota</taxon>
        <taxon>Stenosarchaea group</taxon>
        <taxon>Halobacteria</taxon>
        <taxon>Halobacteriales</taxon>
        <taxon>Haloferacaceae</taxon>
    </lineage>
</organism>
<keyword evidence="4 6" id="KW-1133">Transmembrane helix</keyword>
<evidence type="ECO:0000256" key="2">
    <source>
        <dbReference type="ARBA" id="ARBA00022475"/>
    </source>
</evidence>
<accession>A0A1H8SQB2</accession>
<evidence type="ECO:0000256" key="3">
    <source>
        <dbReference type="ARBA" id="ARBA00022692"/>
    </source>
</evidence>
<feature type="transmembrane region" description="Helical" evidence="6">
    <location>
        <begin position="96"/>
        <end position="115"/>
    </location>
</feature>
<dbReference type="Gene3D" id="1.20.1250.20">
    <property type="entry name" value="MFS general substrate transporter like domains"/>
    <property type="match status" value="2"/>
</dbReference>